<dbReference type="Proteomes" id="UP000319499">
    <property type="component" value="Unassembled WGS sequence"/>
</dbReference>
<dbReference type="InterPro" id="IPR021257">
    <property type="entry name" value="DUF2809"/>
</dbReference>
<evidence type="ECO:0000313" key="2">
    <source>
        <dbReference type="EMBL" id="TWP29070.1"/>
    </source>
</evidence>
<keyword evidence="3" id="KW-1185">Reference proteome</keyword>
<keyword evidence="1" id="KW-0472">Membrane</keyword>
<name>A0A563DFT8_9FLAO</name>
<dbReference type="Pfam" id="PF10990">
    <property type="entry name" value="DUF2809"/>
    <property type="match status" value="1"/>
</dbReference>
<evidence type="ECO:0000313" key="3">
    <source>
        <dbReference type="Proteomes" id="UP000319499"/>
    </source>
</evidence>
<dbReference type="EMBL" id="SELH01000016">
    <property type="protein sequence ID" value="TWP29070.1"/>
    <property type="molecule type" value="Genomic_DNA"/>
</dbReference>
<keyword evidence="1" id="KW-1133">Transmembrane helix</keyword>
<feature type="transmembrane region" description="Helical" evidence="1">
    <location>
        <begin position="97"/>
        <end position="116"/>
    </location>
</feature>
<comment type="caution">
    <text evidence="2">The sequence shown here is derived from an EMBL/GenBank/DDBJ whole genome shotgun (WGS) entry which is preliminary data.</text>
</comment>
<sequence>MKFTFSLRAFLLFLFFLLIEIVIGIYVKDSFIRPYGGDFLVVFLVFYAFKTFLPTKTLPLIIATLLLAYLVEFTQYLRLADVLDIKNKVVRIILGTSFSWEDMIAYTFGCICCYFIEKKIFKQK</sequence>
<dbReference type="AlphaFoldDB" id="A0A563DFT8"/>
<organism evidence="2 3">
    <name type="scientific">Apibacter muscae</name>
    <dbReference type="NCBI Taxonomy" id="2509004"/>
    <lineage>
        <taxon>Bacteria</taxon>
        <taxon>Pseudomonadati</taxon>
        <taxon>Bacteroidota</taxon>
        <taxon>Flavobacteriia</taxon>
        <taxon>Flavobacteriales</taxon>
        <taxon>Weeksellaceae</taxon>
        <taxon>Apibacter</taxon>
    </lineage>
</organism>
<feature type="transmembrane region" description="Helical" evidence="1">
    <location>
        <begin position="60"/>
        <end position="77"/>
    </location>
</feature>
<gene>
    <name evidence="2" type="ORF">ETU09_04305</name>
</gene>
<accession>A0A563DFT8</accession>
<feature type="transmembrane region" description="Helical" evidence="1">
    <location>
        <begin position="34"/>
        <end position="53"/>
    </location>
</feature>
<proteinExistence type="predicted"/>
<reference evidence="2 3" key="1">
    <citation type="submission" date="2019-02" db="EMBL/GenBank/DDBJ databases">
        <title>Apibacter muscae sp. nov.: a novel member of the house fly microbiota.</title>
        <authorList>
            <person name="Park R."/>
        </authorList>
    </citation>
    <scope>NUCLEOTIDE SEQUENCE [LARGE SCALE GENOMIC DNA]</scope>
    <source>
        <strain evidence="2 3">AL1</strain>
    </source>
</reference>
<dbReference type="OrthoDB" id="5360192at2"/>
<evidence type="ECO:0000256" key="1">
    <source>
        <dbReference type="SAM" id="Phobius"/>
    </source>
</evidence>
<dbReference type="RefSeq" id="WP_146261815.1">
    <property type="nucleotide sequence ID" value="NZ_SELG01000031.1"/>
</dbReference>
<keyword evidence="1" id="KW-0812">Transmembrane</keyword>
<protein>
    <submittedName>
        <fullName evidence="2">DUF2809 domain-containing protein</fullName>
    </submittedName>
</protein>